<feature type="chain" id="PRO_5013381907" evidence="1">
    <location>
        <begin position="27"/>
        <end position="130"/>
    </location>
</feature>
<evidence type="ECO:0000313" key="2">
    <source>
        <dbReference type="EMBL" id="SHE88038.1"/>
    </source>
</evidence>
<dbReference type="EMBL" id="FQVL01000004">
    <property type="protein sequence ID" value="SHE88038.1"/>
    <property type="molecule type" value="Genomic_DNA"/>
</dbReference>
<proteinExistence type="predicted"/>
<evidence type="ECO:0000313" key="3">
    <source>
        <dbReference type="Proteomes" id="UP000184476"/>
    </source>
</evidence>
<accession>A0A1M4X3F8</accession>
<dbReference type="RefSeq" id="WP_073154498.1">
    <property type="nucleotide sequence ID" value="NZ_FQVL01000004.1"/>
</dbReference>
<keyword evidence="1" id="KW-0732">Signal</keyword>
<dbReference type="AlphaFoldDB" id="A0A1M4X3F8"/>
<sequence>MNLKKIFVPFLSLLFALVIPFSSVFADSAGWQVLTSEKVHYNKTLDSYITGVDNAHASGYIKVCNWSDGGRYFYIKEYDPDKADNWITYAYLGKNGCNSWNIQDYVDGSNKKAEIYIQTSNSNSWFIIYD</sequence>
<dbReference type="Proteomes" id="UP000184476">
    <property type="component" value="Unassembled WGS sequence"/>
</dbReference>
<gene>
    <name evidence="2" type="ORF">SAMN05444392_104104</name>
</gene>
<reference evidence="2 3" key="1">
    <citation type="submission" date="2016-11" db="EMBL/GenBank/DDBJ databases">
        <authorList>
            <person name="Jaros S."/>
            <person name="Januszkiewicz K."/>
            <person name="Wedrychowicz H."/>
        </authorList>
    </citation>
    <scope>NUCLEOTIDE SEQUENCE [LARGE SCALE GENOMIC DNA]</scope>
    <source>
        <strain evidence="2 3">DSM 44666</strain>
    </source>
</reference>
<keyword evidence="3" id="KW-1185">Reference proteome</keyword>
<name>A0A1M4X3F8_9BACL</name>
<evidence type="ECO:0000256" key="1">
    <source>
        <dbReference type="SAM" id="SignalP"/>
    </source>
</evidence>
<feature type="signal peptide" evidence="1">
    <location>
        <begin position="1"/>
        <end position="26"/>
    </location>
</feature>
<dbReference type="OrthoDB" id="2912061at2"/>
<organism evidence="2 3">
    <name type="scientific">Seinonella peptonophila</name>
    <dbReference type="NCBI Taxonomy" id="112248"/>
    <lineage>
        <taxon>Bacteria</taxon>
        <taxon>Bacillati</taxon>
        <taxon>Bacillota</taxon>
        <taxon>Bacilli</taxon>
        <taxon>Bacillales</taxon>
        <taxon>Thermoactinomycetaceae</taxon>
        <taxon>Seinonella</taxon>
    </lineage>
</organism>
<protein>
    <submittedName>
        <fullName evidence="2">Uncharacterized protein</fullName>
    </submittedName>
</protein>